<keyword evidence="2" id="KW-0378">Hydrolase</keyword>
<evidence type="ECO:0000313" key="5">
    <source>
        <dbReference type="Proteomes" id="UP001265259"/>
    </source>
</evidence>
<comment type="caution">
    <text evidence="4">The sequence shown here is derived from an EMBL/GenBank/DDBJ whole genome shotgun (WGS) entry which is preliminary data.</text>
</comment>
<name>A0ABU3DJ17_9RHOB</name>
<dbReference type="Gene3D" id="3.40.720.10">
    <property type="entry name" value="Alkaline Phosphatase, subunit A"/>
    <property type="match status" value="1"/>
</dbReference>
<evidence type="ECO:0000256" key="2">
    <source>
        <dbReference type="ARBA" id="ARBA00022801"/>
    </source>
</evidence>
<dbReference type="PANTHER" id="PTHR45953:SF1">
    <property type="entry name" value="IDURONATE 2-SULFATASE"/>
    <property type="match status" value="1"/>
</dbReference>
<organism evidence="4 5">
    <name type="scientific">Tropicimonas omnivorans</name>
    <dbReference type="NCBI Taxonomy" id="3075590"/>
    <lineage>
        <taxon>Bacteria</taxon>
        <taxon>Pseudomonadati</taxon>
        <taxon>Pseudomonadota</taxon>
        <taxon>Alphaproteobacteria</taxon>
        <taxon>Rhodobacterales</taxon>
        <taxon>Roseobacteraceae</taxon>
        <taxon>Tropicimonas</taxon>
    </lineage>
</organism>
<feature type="domain" description="Sulfatase N-terminal" evidence="3">
    <location>
        <begin position="4"/>
        <end position="341"/>
    </location>
</feature>
<dbReference type="RefSeq" id="WP_311692235.1">
    <property type="nucleotide sequence ID" value="NZ_JAVRHL010000003.1"/>
</dbReference>
<reference evidence="4 5" key="1">
    <citation type="submission" date="2023-09" db="EMBL/GenBank/DDBJ databases">
        <authorList>
            <person name="Rey-Velasco X."/>
        </authorList>
    </citation>
    <scope>NUCLEOTIDE SEQUENCE [LARGE SCALE GENOMIC DNA]</scope>
    <source>
        <strain evidence="4 5">F158</strain>
    </source>
</reference>
<proteinExistence type="predicted"/>
<gene>
    <name evidence="4" type="ORF">RM543_12770</name>
</gene>
<dbReference type="InterPro" id="IPR000917">
    <property type="entry name" value="Sulfatase_N"/>
</dbReference>
<dbReference type="EMBL" id="JAVRHL010000003">
    <property type="protein sequence ID" value="MDT0683563.1"/>
    <property type="molecule type" value="Genomic_DNA"/>
</dbReference>
<evidence type="ECO:0000256" key="1">
    <source>
        <dbReference type="ARBA" id="ARBA00022723"/>
    </source>
</evidence>
<evidence type="ECO:0000313" key="4">
    <source>
        <dbReference type="EMBL" id="MDT0683563.1"/>
    </source>
</evidence>
<sequence length="473" mass="51594">MKKPNVLLIMADEMQAAALSCAGHPLVRTPNLDRLAERGCRFTNAYTPSPICVPARAAFATGRYVHQTGYWDNATAYDGRVPGWTHALQEAGVEPISIGKLHYRSETDPTGFSQQVLPLHIAEGIGQVWGSVRDPLPETPHPARMIGAVGAGCSKYNRYDISVADETAREVRERSGTAPWILFSSFVAPHFPLVVPKEYLDLYPAEEMPLPDLRPVAGHARHPWLDRMDAFQNNDSEFETDDERRLGISAYFGLCTFVDAQIGRILDALEDSGQSDDTLVLFCSDHGEMLGRRGRWGKSLLYGESTRIPLIAAGPGISHGTLCETPVSLLDIAPTVTQALGAPTPDDWVGRSLLEILTEPADRTRVVFSEYHAVASPSGAFRVATADWAYHEYVGYPPELFDLRADPGETRNLADDPAHGATRAAMRRELLAICDPEEVDREAKTDQNALVARFGGPEAASKVGPMGASPVPI</sequence>
<dbReference type="PANTHER" id="PTHR45953">
    <property type="entry name" value="IDURONATE 2-SULFATASE"/>
    <property type="match status" value="1"/>
</dbReference>
<keyword evidence="1" id="KW-0479">Metal-binding</keyword>
<accession>A0ABU3DJ17</accession>
<dbReference type="CDD" id="cd16037">
    <property type="entry name" value="sulfatase_like"/>
    <property type="match status" value="1"/>
</dbReference>
<keyword evidence="5" id="KW-1185">Reference proteome</keyword>
<evidence type="ECO:0000259" key="3">
    <source>
        <dbReference type="Pfam" id="PF00884"/>
    </source>
</evidence>
<protein>
    <submittedName>
        <fullName evidence="4">Sulfatase-like hydrolase/transferase</fullName>
    </submittedName>
</protein>
<dbReference type="Pfam" id="PF00884">
    <property type="entry name" value="Sulfatase"/>
    <property type="match status" value="1"/>
</dbReference>
<dbReference type="Proteomes" id="UP001265259">
    <property type="component" value="Unassembled WGS sequence"/>
</dbReference>
<dbReference type="InterPro" id="IPR017850">
    <property type="entry name" value="Alkaline_phosphatase_core_sf"/>
</dbReference>
<dbReference type="SUPFAM" id="SSF53649">
    <property type="entry name" value="Alkaline phosphatase-like"/>
    <property type="match status" value="1"/>
</dbReference>